<organism evidence="1 3">
    <name type="scientific">Rhodoferax ferrireducens</name>
    <dbReference type="NCBI Taxonomy" id="192843"/>
    <lineage>
        <taxon>Bacteria</taxon>
        <taxon>Pseudomonadati</taxon>
        <taxon>Pseudomonadota</taxon>
        <taxon>Betaproteobacteria</taxon>
        <taxon>Burkholderiales</taxon>
        <taxon>Comamonadaceae</taxon>
        <taxon>Rhodoferax</taxon>
    </lineage>
</organism>
<dbReference type="EMBL" id="JAVDXT010000001">
    <property type="protein sequence ID" value="MDR7375866.1"/>
    <property type="molecule type" value="Genomic_DNA"/>
</dbReference>
<protein>
    <submittedName>
        <fullName evidence="1">Uncharacterized protein</fullName>
    </submittedName>
</protein>
<accession>A0ABU2C3F9</accession>
<name>A0ABU2C3F9_9BURK</name>
<proteinExistence type="predicted"/>
<comment type="caution">
    <text evidence="1">The sequence shown here is derived from an EMBL/GenBank/DDBJ whole genome shotgun (WGS) entry which is preliminary data.</text>
</comment>
<gene>
    <name evidence="1" type="ORF">J2X19_000524</name>
    <name evidence="2" type="ORF">J2X19_002961</name>
</gene>
<sequence>MRVTLADGRFAEIDTEGQSLNVFEPDGSKLFMVAPPEHAGFYQFARHAVHGECPIVSFEPGHAINGWTDWYYRVDVSGQFVERLNPWR</sequence>
<keyword evidence="3" id="KW-1185">Reference proteome</keyword>
<dbReference type="Proteomes" id="UP001180487">
    <property type="component" value="Unassembled WGS sequence"/>
</dbReference>
<reference evidence="1 3" key="1">
    <citation type="submission" date="2023-07" db="EMBL/GenBank/DDBJ databases">
        <title>Sorghum-associated microbial communities from plants grown in Nebraska, USA.</title>
        <authorList>
            <person name="Schachtman D."/>
        </authorList>
    </citation>
    <scope>NUCLEOTIDE SEQUENCE [LARGE SCALE GENOMIC DNA]</scope>
    <source>
        <strain evidence="1 3">BE313</strain>
    </source>
</reference>
<evidence type="ECO:0000313" key="1">
    <source>
        <dbReference type="EMBL" id="MDR7375866.1"/>
    </source>
</evidence>
<dbReference type="EMBL" id="JAVDXT010000002">
    <property type="protein sequence ID" value="MDR7378282.1"/>
    <property type="molecule type" value="Genomic_DNA"/>
</dbReference>
<dbReference type="RefSeq" id="WP_310370390.1">
    <property type="nucleotide sequence ID" value="NZ_JAVDXT010000001.1"/>
</dbReference>
<evidence type="ECO:0000313" key="3">
    <source>
        <dbReference type="Proteomes" id="UP001180487"/>
    </source>
</evidence>
<evidence type="ECO:0000313" key="2">
    <source>
        <dbReference type="EMBL" id="MDR7378282.1"/>
    </source>
</evidence>